<reference evidence="1 2" key="1">
    <citation type="journal article" date="2020" name="Mol. Biol. Evol.">
        <title>Distinct Expression and Methylation Patterns for Genes with Different Fates following a Single Whole-Genome Duplication in Flowering Plants.</title>
        <authorList>
            <person name="Shi T."/>
            <person name="Rahmani R.S."/>
            <person name="Gugger P.F."/>
            <person name="Wang M."/>
            <person name="Li H."/>
            <person name="Zhang Y."/>
            <person name="Li Z."/>
            <person name="Wang Q."/>
            <person name="Van de Peer Y."/>
            <person name="Marchal K."/>
            <person name="Chen J."/>
        </authorList>
    </citation>
    <scope>NUCLEOTIDE SEQUENCE [LARGE SCALE GENOMIC DNA]</scope>
    <source>
        <tissue evidence="1">Leaf</tissue>
    </source>
</reference>
<keyword evidence="2" id="KW-1185">Reference proteome</keyword>
<evidence type="ECO:0000313" key="2">
    <source>
        <dbReference type="Proteomes" id="UP000607653"/>
    </source>
</evidence>
<sequence>MWAPHRSDTPVPQVHSLHPSPKFIDSTKFHPLLLHRSNRSPRGSSPSPLSSIIHSFCGPSGENPFGCCLVRNVKVKI</sequence>
<comment type="caution">
    <text evidence="1">The sequence shown here is derived from an EMBL/GenBank/DDBJ whole genome shotgun (WGS) entry which is preliminary data.</text>
</comment>
<name>A0A822ZSF9_NELNU</name>
<protein>
    <submittedName>
        <fullName evidence="1">Uncharacterized protein</fullName>
    </submittedName>
</protein>
<gene>
    <name evidence="1" type="ORF">HUJ06_004509</name>
</gene>
<dbReference type="AlphaFoldDB" id="A0A822ZSF9"/>
<accession>A0A822ZSF9</accession>
<organism evidence="1 2">
    <name type="scientific">Nelumbo nucifera</name>
    <name type="common">Sacred lotus</name>
    <dbReference type="NCBI Taxonomy" id="4432"/>
    <lineage>
        <taxon>Eukaryota</taxon>
        <taxon>Viridiplantae</taxon>
        <taxon>Streptophyta</taxon>
        <taxon>Embryophyta</taxon>
        <taxon>Tracheophyta</taxon>
        <taxon>Spermatophyta</taxon>
        <taxon>Magnoliopsida</taxon>
        <taxon>Proteales</taxon>
        <taxon>Nelumbonaceae</taxon>
        <taxon>Nelumbo</taxon>
    </lineage>
</organism>
<dbReference type="Proteomes" id="UP000607653">
    <property type="component" value="Unassembled WGS sequence"/>
</dbReference>
<evidence type="ECO:0000313" key="1">
    <source>
        <dbReference type="EMBL" id="DAD46279.1"/>
    </source>
</evidence>
<proteinExistence type="predicted"/>
<dbReference type="EMBL" id="DUZY01000007">
    <property type="protein sequence ID" value="DAD46279.1"/>
    <property type="molecule type" value="Genomic_DNA"/>
</dbReference>